<dbReference type="InterPro" id="IPR046947">
    <property type="entry name" value="LytR-like"/>
</dbReference>
<accession>A0A8J8B413</accession>
<dbReference type="Proteomes" id="UP000675664">
    <property type="component" value="Unassembled WGS sequence"/>
</dbReference>
<dbReference type="SMART" id="SM00850">
    <property type="entry name" value="LytTR"/>
    <property type="match status" value="1"/>
</dbReference>
<comment type="caution">
    <text evidence="6">The sequence shown here is derived from an EMBL/GenBank/DDBJ whole genome shotgun (WGS) entry which is preliminary data.</text>
</comment>
<evidence type="ECO:0000313" key="6">
    <source>
        <dbReference type="EMBL" id="MBR0600277.1"/>
    </source>
</evidence>
<feature type="domain" description="Response regulatory" evidence="4">
    <location>
        <begin position="4"/>
        <end position="120"/>
    </location>
</feature>
<dbReference type="Gene3D" id="2.40.50.1020">
    <property type="entry name" value="LytTr DNA-binding domain"/>
    <property type="match status" value="1"/>
</dbReference>
<dbReference type="InterPro" id="IPR001789">
    <property type="entry name" value="Sig_transdc_resp-reg_receiver"/>
</dbReference>
<dbReference type="AlphaFoldDB" id="A0A8J8B413"/>
<gene>
    <name evidence="6" type="ORF">KCX82_20610</name>
</gene>
<dbReference type="InterPro" id="IPR007492">
    <property type="entry name" value="LytTR_DNA-bd_dom"/>
</dbReference>
<evidence type="ECO:0000256" key="3">
    <source>
        <dbReference type="PROSITE-ProRule" id="PRU00169"/>
    </source>
</evidence>
<keyword evidence="3" id="KW-0597">Phosphoprotein</keyword>
<reference evidence="6" key="1">
    <citation type="submission" date="2021-04" db="EMBL/GenBank/DDBJ databases">
        <title>Sinoanaerobacter chloroacetimidivorans sp. nov., an obligate anaerobic bacterium isolated from anaerobic sludge.</title>
        <authorList>
            <person name="Bao Y."/>
        </authorList>
    </citation>
    <scope>NUCLEOTIDE SEQUENCE</scope>
    <source>
        <strain evidence="6">BAD-6</strain>
    </source>
</reference>
<proteinExistence type="predicted"/>
<organism evidence="6 7">
    <name type="scientific">Sinanaerobacter chloroacetimidivorans</name>
    <dbReference type="NCBI Taxonomy" id="2818044"/>
    <lineage>
        <taxon>Bacteria</taxon>
        <taxon>Bacillati</taxon>
        <taxon>Bacillota</taxon>
        <taxon>Clostridia</taxon>
        <taxon>Peptostreptococcales</taxon>
        <taxon>Anaerovoracaceae</taxon>
        <taxon>Sinanaerobacter</taxon>
    </lineage>
</organism>
<evidence type="ECO:0000256" key="1">
    <source>
        <dbReference type="ARBA" id="ARBA00018672"/>
    </source>
</evidence>
<dbReference type="InterPro" id="IPR011006">
    <property type="entry name" value="CheY-like_superfamily"/>
</dbReference>
<feature type="domain" description="HTH LytTR-type" evidence="5">
    <location>
        <begin position="131"/>
        <end position="230"/>
    </location>
</feature>
<dbReference type="PROSITE" id="PS50930">
    <property type="entry name" value="HTH_LYTTR"/>
    <property type="match status" value="1"/>
</dbReference>
<dbReference type="Gene3D" id="3.40.50.2300">
    <property type="match status" value="1"/>
</dbReference>
<dbReference type="GO" id="GO:0003677">
    <property type="term" value="F:DNA binding"/>
    <property type="evidence" value="ECO:0007669"/>
    <property type="project" value="InterPro"/>
</dbReference>
<dbReference type="GO" id="GO:0000156">
    <property type="term" value="F:phosphorelay response regulator activity"/>
    <property type="evidence" value="ECO:0007669"/>
    <property type="project" value="InterPro"/>
</dbReference>
<name>A0A8J8B413_9FIRM</name>
<evidence type="ECO:0000256" key="2">
    <source>
        <dbReference type="ARBA" id="ARBA00024867"/>
    </source>
</evidence>
<dbReference type="Pfam" id="PF04397">
    <property type="entry name" value="LytTR"/>
    <property type="match status" value="1"/>
</dbReference>
<dbReference type="SUPFAM" id="SSF52172">
    <property type="entry name" value="CheY-like"/>
    <property type="match status" value="1"/>
</dbReference>
<dbReference type="Pfam" id="PF00072">
    <property type="entry name" value="Response_reg"/>
    <property type="match status" value="1"/>
</dbReference>
<dbReference type="SMART" id="SM00448">
    <property type="entry name" value="REC"/>
    <property type="match status" value="1"/>
</dbReference>
<dbReference type="RefSeq" id="WP_227020391.1">
    <property type="nucleotide sequence ID" value="NZ_JAGSND010000024.1"/>
</dbReference>
<evidence type="ECO:0000259" key="5">
    <source>
        <dbReference type="PROSITE" id="PS50930"/>
    </source>
</evidence>
<feature type="modified residue" description="4-aspartylphosphate" evidence="3">
    <location>
        <position position="57"/>
    </location>
</feature>
<reference evidence="6" key="2">
    <citation type="submission" date="2021-04" db="EMBL/GenBank/DDBJ databases">
        <authorList>
            <person name="Liu J."/>
        </authorList>
    </citation>
    <scope>NUCLEOTIDE SEQUENCE</scope>
    <source>
        <strain evidence="6">BAD-6</strain>
    </source>
</reference>
<dbReference type="PROSITE" id="PS50110">
    <property type="entry name" value="RESPONSE_REGULATORY"/>
    <property type="match status" value="1"/>
</dbReference>
<comment type="function">
    <text evidence="2">May play the central regulatory role in sporulation. It may be an element of the effector pathway responsible for the activation of sporulation genes in response to nutritional stress. Spo0A may act in concert with spo0H (a sigma factor) to control the expression of some genes that are critical to the sporulation process.</text>
</comment>
<keyword evidence="7" id="KW-1185">Reference proteome</keyword>
<evidence type="ECO:0000313" key="7">
    <source>
        <dbReference type="Proteomes" id="UP000675664"/>
    </source>
</evidence>
<evidence type="ECO:0000259" key="4">
    <source>
        <dbReference type="PROSITE" id="PS50110"/>
    </source>
</evidence>
<dbReference type="PANTHER" id="PTHR37299:SF1">
    <property type="entry name" value="STAGE 0 SPORULATION PROTEIN A HOMOLOG"/>
    <property type="match status" value="1"/>
</dbReference>
<dbReference type="PANTHER" id="PTHR37299">
    <property type="entry name" value="TRANSCRIPTIONAL REGULATOR-RELATED"/>
    <property type="match status" value="1"/>
</dbReference>
<sequence length="241" mass="28396">MSIKITICDDMAEDIALLSNELSAYSPLFEITSFTNGKTLVDELLDDSFSTDILFLDIYMPEMDGIRTAQKIRNKKKELKIIFLSSSREHYPQAYEVFAFNYIEKPFRRERLYTVLDRVLGELRKESGYKISIQYKGAVHNVDCRDIFYIESQNKLLLFHFSDGNTLQCYGRLEDILNELPEKFFIRCHQSFLVNLSHVTEMKENYIRTGQVMISVSRKYGKEVKEQYYAYLFSHMGREQL</sequence>
<protein>
    <recommendedName>
        <fullName evidence="1">Stage 0 sporulation protein A homolog</fullName>
    </recommendedName>
</protein>
<dbReference type="EMBL" id="JAGSND010000024">
    <property type="protein sequence ID" value="MBR0600277.1"/>
    <property type="molecule type" value="Genomic_DNA"/>
</dbReference>